<evidence type="ECO:0000256" key="3">
    <source>
        <dbReference type="ARBA" id="ARBA00022840"/>
    </source>
</evidence>
<dbReference type="GO" id="GO:0016887">
    <property type="term" value="F:ATP hydrolysis activity"/>
    <property type="evidence" value="ECO:0007669"/>
    <property type="project" value="InterPro"/>
</dbReference>
<feature type="domain" description="ABC transporter" evidence="4">
    <location>
        <begin position="6"/>
        <end position="232"/>
    </location>
</feature>
<dbReference type="Proteomes" id="UP000268033">
    <property type="component" value="Unassembled WGS sequence"/>
</dbReference>
<name>A0A3N1PNN2_9GAMM</name>
<comment type="caution">
    <text evidence="5">The sequence shown here is derived from an EMBL/GenBank/DDBJ whole genome shotgun (WGS) entry which is preliminary data.</text>
</comment>
<dbReference type="InterPro" id="IPR003593">
    <property type="entry name" value="AAA+_ATPase"/>
</dbReference>
<accession>A0A3N1PNN2</accession>
<protein>
    <submittedName>
        <fullName evidence="5">ABC-2 type transport system ATP-binding protein</fullName>
    </submittedName>
</protein>
<dbReference type="InterPro" id="IPR051782">
    <property type="entry name" value="ABC_Transporter_VariousFunc"/>
</dbReference>
<keyword evidence="1" id="KW-0813">Transport</keyword>
<dbReference type="PANTHER" id="PTHR42939">
    <property type="entry name" value="ABC TRANSPORTER ATP-BINDING PROTEIN ALBC-RELATED"/>
    <property type="match status" value="1"/>
</dbReference>
<dbReference type="PANTHER" id="PTHR42939:SF1">
    <property type="entry name" value="ABC TRANSPORTER ATP-BINDING PROTEIN ALBC-RELATED"/>
    <property type="match status" value="1"/>
</dbReference>
<gene>
    <name evidence="5" type="ORF">EDC28_10131</name>
</gene>
<evidence type="ECO:0000313" key="5">
    <source>
        <dbReference type="EMBL" id="ROQ30345.1"/>
    </source>
</evidence>
<keyword evidence="3 5" id="KW-0067">ATP-binding</keyword>
<dbReference type="SUPFAM" id="SSF52540">
    <property type="entry name" value="P-loop containing nucleoside triphosphate hydrolases"/>
    <property type="match status" value="1"/>
</dbReference>
<dbReference type="RefSeq" id="WP_123420266.1">
    <property type="nucleotide sequence ID" value="NZ_RJUL01000001.1"/>
</dbReference>
<dbReference type="Gene3D" id="3.40.50.300">
    <property type="entry name" value="P-loop containing nucleotide triphosphate hydrolases"/>
    <property type="match status" value="1"/>
</dbReference>
<dbReference type="EMBL" id="RJUL01000001">
    <property type="protein sequence ID" value="ROQ30345.1"/>
    <property type="molecule type" value="Genomic_DNA"/>
</dbReference>
<dbReference type="InterPro" id="IPR027417">
    <property type="entry name" value="P-loop_NTPase"/>
</dbReference>
<evidence type="ECO:0000256" key="2">
    <source>
        <dbReference type="ARBA" id="ARBA00022741"/>
    </source>
</evidence>
<evidence type="ECO:0000256" key="1">
    <source>
        <dbReference type="ARBA" id="ARBA00022448"/>
    </source>
</evidence>
<dbReference type="SMART" id="SM00382">
    <property type="entry name" value="AAA"/>
    <property type="match status" value="1"/>
</dbReference>
<proteinExistence type="predicted"/>
<dbReference type="STRING" id="584787.GCA_001247655_02175"/>
<dbReference type="CDD" id="cd03230">
    <property type="entry name" value="ABC_DR_subfamily_A"/>
    <property type="match status" value="1"/>
</dbReference>
<reference evidence="5 6" key="1">
    <citation type="submission" date="2018-11" db="EMBL/GenBank/DDBJ databases">
        <title>Genomic Encyclopedia of Type Strains, Phase IV (KMG-IV): sequencing the most valuable type-strain genomes for metagenomic binning, comparative biology and taxonomic classification.</title>
        <authorList>
            <person name="Goeker M."/>
        </authorList>
    </citation>
    <scope>NUCLEOTIDE SEQUENCE [LARGE SCALE GENOMIC DNA]</scope>
    <source>
        <strain evidence="5 6">DSM 21945</strain>
    </source>
</reference>
<dbReference type="PROSITE" id="PS50893">
    <property type="entry name" value="ABC_TRANSPORTER_2"/>
    <property type="match status" value="1"/>
</dbReference>
<keyword evidence="2" id="KW-0547">Nucleotide-binding</keyword>
<keyword evidence="6" id="KW-1185">Reference proteome</keyword>
<dbReference type="Pfam" id="PF00005">
    <property type="entry name" value="ABC_tran"/>
    <property type="match status" value="1"/>
</dbReference>
<evidence type="ECO:0000313" key="6">
    <source>
        <dbReference type="Proteomes" id="UP000268033"/>
    </source>
</evidence>
<organism evidence="5 6">
    <name type="scientific">Gallaecimonas pentaromativorans</name>
    <dbReference type="NCBI Taxonomy" id="584787"/>
    <lineage>
        <taxon>Bacteria</taxon>
        <taxon>Pseudomonadati</taxon>
        <taxon>Pseudomonadota</taxon>
        <taxon>Gammaproteobacteria</taxon>
        <taxon>Enterobacterales</taxon>
        <taxon>Gallaecimonadaceae</taxon>
        <taxon>Gallaecimonas</taxon>
    </lineage>
</organism>
<sequence length="268" mass="29536">MTESLIKIENLSQTLGKTQVLKSVSSSVGQGEVIGILGLNGAGKTSLCEALLGFRPATSGSVTLFGTSVDALPGSSKLAIGYVPQKEELLTHLTAEQNLKLFANFYPHWDWLFVEQLAEKWQVPLAKKVNTLSEGQRQKLSIITALGHHPRLLVLDEPVASLDPLARRQFISTLIDEMTATNCTVLFSSHIVSDLERIASRVWILKAGKLIIDETLDTLQERVARINRASLFEHQPVLHEFNDGSLLVVTEKPVSALPLEQLFVEIHQ</sequence>
<dbReference type="GO" id="GO:0005524">
    <property type="term" value="F:ATP binding"/>
    <property type="evidence" value="ECO:0007669"/>
    <property type="project" value="UniProtKB-KW"/>
</dbReference>
<dbReference type="AlphaFoldDB" id="A0A3N1PNN2"/>
<evidence type="ECO:0000259" key="4">
    <source>
        <dbReference type="PROSITE" id="PS50893"/>
    </source>
</evidence>
<dbReference type="InterPro" id="IPR003439">
    <property type="entry name" value="ABC_transporter-like_ATP-bd"/>
</dbReference>